<dbReference type="Proteomes" id="UP000236630">
    <property type="component" value="Unassembled WGS sequence"/>
</dbReference>
<reference evidence="1 2" key="1">
    <citation type="journal article" date="2017" name="Front. Genet.">
        <title>Draft sequencing of the heterozygous diploid genome of Satsuma (Citrus unshiu Marc.) using a hybrid assembly approach.</title>
        <authorList>
            <person name="Shimizu T."/>
            <person name="Tanizawa Y."/>
            <person name="Mochizuki T."/>
            <person name="Nagasaki H."/>
            <person name="Yoshioka T."/>
            <person name="Toyoda A."/>
            <person name="Fujiyama A."/>
            <person name="Kaminuma E."/>
            <person name="Nakamura Y."/>
        </authorList>
    </citation>
    <scope>NUCLEOTIDE SEQUENCE [LARGE SCALE GENOMIC DNA]</scope>
    <source>
        <strain evidence="2">cv. Miyagawa wase</strain>
    </source>
</reference>
<accession>A0A2H5QQ67</accession>
<evidence type="ECO:0000313" key="2">
    <source>
        <dbReference type="Proteomes" id="UP000236630"/>
    </source>
</evidence>
<protein>
    <submittedName>
        <fullName evidence="1">Uncharacterized protein</fullName>
    </submittedName>
</protein>
<sequence>MPIADQPITDHVADQPYLKDSNVQTPLSSKVDIVVPTQESNKDPEPVIAYQLQGCDIYPSFPFDSYIVLNKGVFSNCYFNKMIMAEKFGADLTD</sequence>
<comment type="caution">
    <text evidence="1">The sequence shown here is derived from an EMBL/GenBank/DDBJ whole genome shotgun (WGS) entry which is preliminary data.</text>
</comment>
<name>A0A2H5QQ67_CITUN</name>
<organism evidence="1 2">
    <name type="scientific">Citrus unshiu</name>
    <name type="common">Satsuma mandarin</name>
    <name type="synonym">Citrus nobilis var. unshiu</name>
    <dbReference type="NCBI Taxonomy" id="55188"/>
    <lineage>
        <taxon>Eukaryota</taxon>
        <taxon>Viridiplantae</taxon>
        <taxon>Streptophyta</taxon>
        <taxon>Embryophyta</taxon>
        <taxon>Tracheophyta</taxon>
        <taxon>Spermatophyta</taxon>
        <taxon>Magnoliopsida</taxon>
        <taxon>eudicotyledons</taxon>
        <taxon>Gunneridae</taxon>
        <taxon>Pentapetalae</taxon>
        <taxon>rosids</taxon>
        <taxon>malvids</taxon>
        <taxon>Sapindales</taxon>
        <taxon>Rutaceae</taxon>
        <taxon>Aurantioideae</taxon>
        <taxon>Citrus</taxon>
    </lineage>
</organism>
<keyword evidence="2" id="KW-1185">Reference proteome</keyword>
<evidence type="ECO:0000313" key="1">
    <source>
        <dbReference type="EMBL" id="GAY66723.1"/>
    </source>
</evidence>
<dbReference type="EMBL" id="BDQV01000611">
    <property type="protein sequence ID" value="GAY66723.1"/>
    <property type="molecule type" value="Genomic_DNA"/>
</dbReference>
<gene>
    <name evidence="1" type="ORF">CUMW_251080</name>
</gene>
<proteinExistence type="predicted"/>
<dbReference type="AlphaFoldDB" id="A0A2H5QQ67"/>